<gene>
    <name evidence="1" type="ORF">RSOLAG1IB_08935</name>
</gene>
<dbReference type="EMBL" id="LN679135">
    <property type="protein sequence ID" value="CEL58914.1"/>
    <property type="molecule type" value="Genomic_DNA"/>
</dbReference>
<dbReference type="Proteomes" id="UP000059188">
    <property type="component" value="Unassembled WGS sequence"/>
</dbReference>
<evidence type="ECO:0000313" key="2">
    <source>
        <dbReference type="Proteomes" id="UP000059188"/>
    </source>
</evidence>
<accession>A0A0B7FPQ8</accession>
<sequence>MYLATAAPLAFAWFTNILDLTCNQLLDWATKFDTGAVSYYGGQMYHMAKPMLEVNAEFFKATCRGSAAEVCRKDGKSLQFSPLILDPESDLAESRSPWPRLNALGANSDDLCKRQ</sequence>
<keyword evidence="2" id="KW-1185">Reference proteome</keyword>
<reference evidence="1 2" key="1">
    <citation type="submission" date="2014-11" db="EMBL/GenBank/DDBJ databases">
        <authorList>
            <person name="Wibberg Daniel"/>
        </authorList>
    </citation>
    <scope>NUCLEOTIDE SEQUENCE [LARGE SCALE GENOMIC DNA]</scope>
    <source>
        <strain evidence="1">Rhizoctonia solani AG1-IB 7/3/14</strain>
    </source>
</reference>
<dbReference type="AlphaFoldDB" id="A0A0B7FPQ8"/>
<name>A0A0B7FPQ8_THACB</name>
<organism evidence="1 2">
    <name type="scientific">Thanatephorus cucumeris (strain AG1-IB / isolate 7/3/14)</name>
    <name type="common">Lettuce bottom rot fungus</name>
    <name type="synonym">Rhizoctonia solani</name>
    <dbReference type="NCBI Taxonomy" id="1108050"/>
    <lineage>
        <taxon>Eukaryota</taxon>
        <taxon>Fungi</taxon>
        <taxon>Dikarya</taxon>
        <taxon>Basidiomycota</taxon>
        <taxon>Agaricomycotina</taxon>
        <taxon>Agaricomycetes</taxon>
        <taxon>Cantharellales</taxon>
        <taxon>Ceratobasidiaceae</taxon>
        <taxon>Rhizoctonia</taxon>
        <taxon>Rhizoctonia solani AG-1</taxon>
    </lineage>
</organism>
<proteinExistence type="predicted"/>
<evidence type="ECO:0000313" key="1">
    <source>
        <dbReference type="EMBL" id="CEL58914.1"/>
    </source>
</evidence>
<protein>
    <submittedName>
        <fullName evidence="1">Uncharacterized protein</fullName>
    </submittedName>
</protein>